<evidence type="ECO:0000313" key="4">
    <source>
        <dbReference type="Proteomes" id="UP001314263"/>
    </source>
</evidence>
<feature type="compositionally biased region" description="Basic and acidic residues" evidence="2">
    <location>
        <begin position="944"/>
        <end position="957"/>
    </location>
</feature>
<feature type="region of interest" description="Disordered" evidence="2">
    <location>
        <begin position="937"/>
        <end position="957"/>
    </location>
</feature>
<proteinExistence type="predicted"/>
<evidence type="ECO:0000313" key="3">
    <source>
        <dbReference type="EMBL" id="CAK0737610.1"/>
    </source>
</evidence>
<evidence type="ECO:0000256" key="2">
    <source>
        <dbReference type="SAM" id="MobiDB-lite"/>
    </source>
</evidence>
<keyword evidence="1" id="KW-0175">Coiled coil</keyword>
<protein>
    <submittedName>
        <fullName evidence="3">Uncharacterized protein</fullName>
    </submittedName>
</protein>
<dbReference type="Proteomes" id="UP001314263">
    <property type="component" value="Unassembled WGS sequence"/>
</dbReference>
<accession>A0AAV1HSM6</accession>
<feature type="compositionally biased region" description="Basic and acidic residues" evidence="2">
    <location>
        <begin position="61"/>
        <end position="92"/>
    </location>
</feature>
<feature type="coiled-coil region" evidence="1">
    <location>
        <begin position="846"/>
        <end position="880"/>
    </location>
</feature>
<feature type="compositionally biased region" description="Basic and acidic residues" evidence="2">
    <location>
        <begin position="7"/>
        <end position="18"/>
    </location>
</feature>
<name>A0AAV1HSM6_9CHLO</name>
<feature type="compositionally biased region" description="Low complexity" evidence="2">
    <location>
        <begin position="268"/>
        <end position="282"/>
    </location>
</feature>
<feature type="compositionally biased region" description="Basic and acidic residues" evidence="2">
    <location>
        <begin position="343"/>
        <end position="368"/>
    </location>
</feature>
<feature type="compositionally biased region" description="Basic and acidic residues" evidence="2">
    <location>
        <begin position="377"/>
        <end position="397"/>
    </location>
</feature>
<dbReference type="AlphaFoldDB" id="A0AAV1HSM6"/>
<feature type="compositionally biased region" description="Low complexity" evidence="2">
    <location>
        <begin position="526"/>
        <end position="543"/>
    </location>
</feature>
<feature type="compositionally biased region" description="Pro residues" evidence="2">
    <location>
        <begin position="131"/>
        <end position="141"/>
    </location>
</feature>
<organism evidence="3 4">
    <name type="scientific">Coccomyxa viridis</name>
    <dbReference type="NCBI Taxonomy" id="1274662"/>
    <lineage>
        <taxon>Eukaryota</taxon>
        <taxon>Viridiplantae</taxon>
        <taxon>Chlorophyta</taxon>
        <taxon>core chlorophytes</taxon>
        <taxon>Trebouxiophyceae</taxon>
        <taxon>Trebouxiophyceae incertae sedis</taxon>
        <taxon>Coccomyxaceae</taxon>
        <taxon>Coccomyxa</taxon>
    </lineage>
</organism>
<feature type="compositionally biased region" description="Basic and acidic residues" evidence="2">
    <location>
        <begin position="41"/>
        <end position="51"/>
    </location>
</feature>
<feature type="compositionally biased region" description="Low complexity" evidence="2">
    <location>
        <begin position="705"/>
        <end position="733"/>
    </location>
</feature>
<feature type="region of interest" description="Disordered" evidence="2">
    <location>
        <begin position="1"/>
        <end position="513"/>
    </location>
</feature>
<keyword evidence="4" id="KW-1185">Reference proteome</keyword>
<feature type="compositionally biased region" description="Low complexity" evidence="2">
    <location>
        <begin position="644"/>
        <end position="657"/>
    </location>
</feature>
<evidence type="ECO:0000256" key="1">
    <source>
        <dbReference type="SAM" id="Coils"/>
    </source>
</evidence>
<feature type="compositionally biased region" description="Pro residues" evidence="2">
    <location>
        <begin position="295"/>
        <end position="314"/>
    </location>
</feature>
<feature type="region of interest" description="Disordered" evidence="2">
    <location>
        <begin position="704"/>
        <end position="733"/>
    </location>
</feature>
<sequence length="957" mass="102564">MTESERDESVAERAENRADAPIAGSGITDVSVHDQAGAPRELSEQQHEQSDKAPGTTATHQAEHRYSREELLSFSEHDSVKSPPKDLEESGIYRELLGTLFTVRDAPEGPPTDEVRLRPGGSFPIRDQEPPRPIPNGPPGVPRDGNPSSWKEHDNSWRSPFKGSPSGNQPIRSRLVDDSPAVISPPGGPPGLNMRRGPADGPPGTGEWHPGSEGWRRAGGPPQEWRGPPGPMGEEDEAMSPRRHGSGRPSQDMDKWGSSKLPGRNESAWRAGAPPGRGVARGSEWNARRGRGAPPQAPGKGTPPPGFDGPPGFPTKPVLKEGRGAGGQAQEQGRNGKAAVPDAKPRGLEGDWRAAKEKSATDHDRHSLDGAPEGESQAERMRREFEEERLRLQEERKKGGHTAQRAANETIGDLLGDDELEEMRLRENEEAGQGNRNGSSAPLAPANTAGQAAKPPKEQEQQPAKALQPPPGFSANHLFGDVEDDDPLDLVTNLSFLNDNEEEEKPALTKEKSSRFANFFSTSAPTVAAGPAAPAGIAAPGSTFPGPPALQQPSQVPPGGQALLQQLQAANRAQEGQGPAGQQDLLAKLAQAAAAHPHLQRAVPKPNARTLDDIEAAVRANGPPSNLRGPYQQDQQSAKPPPGNALLSLLQANAASAHPRFGQDEGGSQHGDGTPRARSDGPPQPALDPLLAHFSAMGMAQNARQNTPLPQQQQQHQQQQQNPLGQGLNNFGAAGAAAGQQNTLASLLAGAYSQMPGQSAGMGNQGMPLNLLQQQEQLLRARASLPGQASVQLPGAMPLAQNLPQNFAGLQQQAQQPNLTHLNQYLPQQQARPQALNEHQQNILRLLQQQQQRQQALQIQQQLQQQQRLAQLQAQAQQQRMTPLQALQMQLQLQQQLGRQQQQMAGQQNFGAAAGNGLERFFNANTMTAAQRAAAMPAQAGARPTHEELERRFNAPH</sequence>
<reference evidence="3 4" key="1">
    <citation type="submission" date="2023-10" db="EMBL/GenBank/DDBJ databases">
        <authorList>
            <person name="Maclean D."/>
            <person name="Macfadyen A."/>
        </authorList>
    </citation>
    <scope>NUCLEOTIDE SEQUENCE [LARGE SCALE GENOMIC DNA]</scope>
</reference>
<comment type="caution">
    <text evidence="3">The sequence shown here is derived from an EMBL/GenBank/DDBJ whole genome shotgun (WGS) entry which is preliminary data.</text>
</comment>
<dbReference type="EMBL" id="CAUYUE010000001">
    <property type="protein sequence ID" value="CAK0737610.1"/>
    <property type="molecule type" value="Genomic_DNA"/>
</dbReference>
<gene>
    <name evidence="3" type="ORF">CVIRNUC_000941</name>
</gene>
<feature type="region of interest" description="Disordered" evidence="2">
    <location>
        <begin position="526"/>
        <end position="560"/>
    </location>
</feature>
<feature type="region of interest" description="Disordered" evidence="2">
    <location>
        <begin position="614"/>
        <end position="689"/>
    </location>
</feature>